<reference evidence="1" key="1">
    <citation type="submission" date="2022-09" db="EMBL/GenBank/DDBJ databases">
        <authorList>
            <person name="Yuan C."/>
            <person name="Ke Z."/>
        </authorList>
    </citation>
    <scope>NUCLEOTIDE SEQUENCE</scope>
    <source>
        <strain evidence="1">LB-8</strain>
    </source>
</reference>
<protein>
    <submittedName>
        <fullName evidence="1">Uncharacterized protein</fullName>
    </submittedName>
</protein>
<accession>A0A9X2XYN9</accession>
<dbReference type="Proteomes" id="UP001155483">
    <property type="component" value="Unassembled WGS sequence"/>
</dbReference>
<proteinExistence type="predicted"/>
<evidence type="ECO:0000313" key="1">
    <source>
        <dbReference type="EMBL" id="MCU7550053.1"/>
    </source>
</evidence>
<keyword evidence="2" id="KW-1185">Reference proteome</keyword>
<name>A0A9X2XYN9_9BACT</name>
<evidence type="ECO:0000313" key="2">
    <source>
        <dbReference type="Proteomes" id="UP001155483"/>
    </source>
</evidence>
<reference evidence="1" key="2">
    <citation type="submission" date="2023-04" db="EMBL/GenBank/DDBJ databases">
        <title>Paracnuella aquatica gen. nov., sp. nov., a member of the family Chitinophagaceae isolated from a hot spring.</title>
        <authorList>
            <person name="Wang C."/>
        </authorList>
    </citation>
    <scope>NUCLEOTIDE SEQUENCE</scope>
    <source>
        <strain evidence="1">LB-8</strain>
    </source>
</reference>
<dbReference type="AlphaFoldDB" id="A0A9X2XYN9"/>
<gene>
    <name evidence="1" type="ORF">OCK74_13080</name>
</gene>
<organism evidence="1 2">
    <name type="scientific">Paraflavisolibacter caeni</name>
    <dbReference type="NCBI Taxonomy" id="2982496"/>
    <lineage>
        <taxon>Bacteria</taxon>
        <taxon>Pseudomonadati</taxon>
        <taxon>Bacteroidota</taxon>
        <taxon>Chitinophagia</taxon>
        <taxon>Chitinophagales</taxon>
        <taxon>Chitinophagaceae</taxon>
        <taxon>Paraflavisolibacter</taxon>
    </lineage>
</organism>
<comment type="caution">
    <text evidence="1">The sequence shown here is derived from an EMBL/GenBank/DDBJ whole genome shotgun (WGS) entry which is preliminary data.</text>
</comment>
<sequence>MIFTKEWWDFHLTPSGWVQGSYQPEMGDEQKLEVPGNVILTRRFSEQTTEPLSPGKRTYVDLVVKDEALAGELLHLYPYPWKYYASFEYANEN</sequence>
<dbReference type="RefSeq" id="WP_279297493.1">
    <property type="nucleotide sequence ID" value="NZ_JAOTIF010000009.1"/>
</dbReference>
<dbReference type="EMBL" id="JAOTIF010000009">
    <property type="protein sequence ID" value="MCU7550053.1"/>
    <property type="molecule type" value="Genomic_DNA"/>
</dbReference>